<dbReference type="HAMAP" id="MF_00952">
    <property type="entry name" value="Topoisom_1_prok"/>
    <property type="match status" value="1"/>
</dbReference>
<dbReference type="InterPro" id="IPR000380">
    <property type="entry name" value="Topo_IA"/>
</dbReference>
<name>A0A1F6FNR5_9BACT</name>
<dbReference type="InterPro" id="IPR006171">
    <property type="entry name" value="TOPRIM_dom"/>
</dbReference>
<dbReference type="PROSITE" id="PS00396">
    <property type="entry name" value="TOPO_IA_1"/>
    <property type="match status" value="1"/>
</dbReference>
<dbReference type="GO" id="GO:0006265">
    <property type="term" value="P:DNA topological change"/>
    <property type="evidence" value="ECO:0007669"/>
    <property type="project" value="UniProtKB-UniRule"/>
</dbReference>
<dbReference type="PANTHER" id="PTHR42785:SF1">
    <property type="entry name" value="DNA TOPOISOMERASE"/>
    <property type="match status" value="1"/>
</dbReference>
<dbReference type="PRINTS" id="PR00417">
    <property type="entry name" value="PRTPISMRASEI"/>
</dbReference>
<gene>
    <name evidence="10" type="primary">topA</name>
    <name evidence="13" type="ORF">A3B87_02275</name>
</gene>
<dbReference type="SUPFAM" id="SSF57783">
    <property type="entry name" value="Zinc beta-ribbon"/>
    <property type="match status" value="2"/>
</dbReference>
<evidence type="ECO:0000256" key="10">
    <source>
        <dbReference type="HAMAP-Rule" id="MF_00952"/>
    </source>
</evidence>
<dbReference type="Pfam" id="PF01751">
    <property type="entry name" value="Toprim"/>
    <property type="match status" value="1"/>
</dbReference>
<dbReference type="InterPro" id="IPR005733">
    <property type="entry name" value="TopoI_bac-type"/>
</dbReference>
<feature type="site" description="Interaction with DNA" evidence="10">
    <location>
        <position position="150"/>
    </location>
</feature>
<dbReference type="EMBL" id="MFMW01000011">
    <property type="protein sequence ID" value="OGG87498.1"/>
    <property type="molecule type" value="Genomic_DNA"/>
</dbReference>
<dbReference type="InterPro" id="IPR003602">
    <property type="entry name" value="Topo_IA_DNA-bd_dom"/>
</dbReference>
<feature type="active site" description="O-(5'-phospho-DNA)-tyrosine intermediate" evidence="10">
    <location>
        <position position="302"/>
    </location>
</feature>
<evidence type="ECO:0000256" key="4">
    <source>
        <dbReference type="ARBA" id="ARBA00022771"/>
    </source>
</evidence>
<comment type="function">
    <text evidence="10">Releases the supercoiling and torsional tension of DNA, which is introduced during the DNA replication and transcription, by transiently cleaving and rejoining one strand of the DNA duplex. Introduces a single-strand break via transesterification at a target site in duplex DNA. The scissile phosphodiester is attacked by the catalytic tyrosine of the enzyme, resulting in the formation of a DNA-(5'-phosphotyrosyl)-enzyme intermediate and the expulsion of a 3'-OH DNA strand. The free DNA strand then undergoes passage around the unbroken strand, thus removing DNA supercoils. Finally, in the religation step, the DNA 3'-OH attacks the covalent intermediate to expel the active-site tyrosine and restore the DNA phosphodiester backbone.</text>
</comment>
<dbReference type="InterPro" id="IPR028612">
    <property type="entry name" value="Topoisom_1_IA"/>
</dbReference>
<keyword evidence="9 10" id="KW-0413">Isomerase</keyword>
<feature type="site" description="Interaction with DNA" evidence="10">
    <location>
        <position position="142"/>
    </location>
</feature>
<feature type="site" description="Interaction with DNA" evidence="10">
    <location>
        <position position="489"/>
    </location>
</feature>
<organism evidence="13 14">
    <name type="scientific">Candidatus Kuenenbacteria bacterium RIFCSPHIGHO2_02_FULL_39_13</name>
    <dbReference type="NCBI Taxonomy" id="1798561"/>
    <lineage>
        <taxon>Bacteria</taxon>
        <taxon>Candidatus Kueneniibacteriota</taxon>
    </lineage>
</organism>
<dbReference type="GO" id="GO:0003677">
    <property type="term" value="F:DNA binding"/>
    <property type="evidence" value="ECO:0007669"/>
    <property type="project" value="UniProtKB-KW"/>
</dbReference>
<dbReference type="PANTHER" id="PTHR42785">
    <property type="entry name" value="DNA TOPOISOMERASE, TYPE IA, CORE"/>
    <property type="match status" value="1"/>
</dbReference>
<dbReference type="InterPro" id="IPR003601">
    <property type="entry name" value="Topo_IA_2"/>
</dbReference>
<feature type="region of interest" description="Interaction with DNA" evidence="10">
    <location>
        <begin position="165"/>
        <end position="170"/>
    </location>
</feature>
<feature type="site" description="Interaction with DNA" evidence="10">
    <location>
        <position position="33"/>
    </location>
</feature>
<dbReference type="NCBIfam" id="TIGR01051">
    <property type="entry name" value="topA_bact"/>
    <property type="match status" value="1"/>
</dbReference>
<dbReference type="SMART" id="SM00437">
    <property type="entry name" value="TOP1Ac"/>
    <property type="match status" value="1"/>
</dbReference>
<evidence type="ECO:0000256" key="6">
    <source>
        <dbReference type="ARBA" id="ARBA00022842"/>
    </source>
</evidence>
<dbReference type="Gene3D" id="3.40.50.140">
    <property type="match status" value="1"/>
</dbReference>
<evidence type="ECO:0000256" key="8">
    <source>
        <dbReference type="ARBA" id="ARBA00023125"/>
    </source>
</evidence>
<evidence type="ECO:0000259" key="12">
    <source>
        <dbReference type="PROSITE" id="PS52039"/>
    </source>
</evidence>
<dbReference type="STRING" id="1798561.A3B87_02275"/>
<evidence type="ECO:0000256" key="5">
    <source>
        <dbReference type="ARBA" id="ARBA00022833"/>
    </source>
</evidence>
<feature type="site" description="Interaction with DNA" evidence="10">
    <location>
        <position position="304"/>
    </location>
</feature>
<dbReference type="Gene3D" id="1.10.290.10">
    <property type="entry name" value="Topoisomerase I, domain 4"/>
    <property type="match status" value="1"/>
</dbReference>
<accession>A0A1F6FNR5</accession>
<dbReference type="GO" id="GO:0003917">
    <property type="term" value="F:DNA topoisomerase type I (single strand cut, ATP-independent) activity"/>
    <property type="evidence" value="ECO:0007669"/>
    <property type="project" value="UniProtKB-UniRule"/>
</dbReference>
<protein>
    <recommendedName>
        <fullName evidence="10">DNA topoisomerase 1</fullName>
        <ecNumber evidence="10">5.6.2.1</ecNumber>
    </recommendedName>
    <alternativeName>
        <fullName evidence="10">DNA topoisomerase I</fullName>
    </alternativeName>
</protein>
<evidence type="ECO:0000256" key="9">
    <source>
        <dbReference type="ARBA" id="ARBA00023235"/>
    </source>
</evidence>
<dbReference type="AlphaFoldDB" id="A0A1F6FNR5"/>
<feature type="site" description="Interaction with DNA" evidence="10">
    <location>
        <position position="141"/>
    </location>
</feature>
<dbReference type="Pfam" id="PF01131">
    <property type="entry name" value="Topoisom_bac"/>
    <property type="match status" value="1"/>
</dbReference>
<dbReference type="InterPro" id="IPR013497">
    <property type="entry name" value="Topo_IA_cen"/>
</dbReference>
<evidence type="ECO:0000256" key="2">
    <source>
        <dbReference type="ARBA" id="ARBA00009446"/>
    </source>
</evidence>
<comment type="catalytic activity">
    <reaction evidence="1 10">
        <text>ATP-independent breakage of single-stranded DNA, followed by passage and rejoining.</text>
        <dbReference type="EC" id="5.6.2.1"/>
    </reaction>
</comment>
<comment type="similarity">
    <text evidence="2 10">Belongs to the type IA topoisomerase family.</text>
</comment>
<dbReference type="Gene3D" id="3.30.65.10">
    <property type="entry name" value="Bacterial Topoisomerase I, domain 1"/>
    <property type="match status" value="3"/>
</dbReference>
<reference evidence="13 14" key="1">
    <citation type="journal article" date="2016" name="Nat. Commun.">
        <title>Thousands of microbial genomes shed light on interconnected biogeochemical processes in an aquifer system.</title>
        <authorList>
            <person name="Anantharaman K."/>
            <person name="Brown C.T."/>
            <person name="Hug L.A."/>
            <person name="Sharon I."/>
            <person name="Castelle C.J."/>
            <person name="Probst A.J."/>
            <person name="Thomas B.C."/>
            <person name="Singh A."/>
            <person name="Wilkins M.J."/>
            <person name="Karaoz U."/>
            <person name="Brodie E.L."/>
            <person name="Williams K.H."/>
            <person name="Hubbard S.S."/>
            <person name="Banfield J.F."/>
        </authorList>
    </citation>
    <scope>NUCLEOTIDE SEQUENCE [LARGE SCALE GENOMIC DNA]</scope>
</reference>
<dbReference type="CDD" id="cd03363">
    <property type="entry name" value="TOPRIM_TopoIA_TopoI"/>
    <property type="match status" value="1"/>
</dbReference>
<dbReference type="SMART" id="SM00436">
    <property type="entry name" value="TOP1Bc"/>
    <property type="match status" value="1"/>
</dbReference>
<dbReference type="EC" id="5.6.2.1" evidence="10"/>
<keyword evidence="7 10" id="KW-0799">Topoisomerase</keyword>
<dbReference type="InterPro" id="IPR023405">
    <property type="entry name" value="Topo_IA_core_domain"/>
</dbReference>
<dbReference type="SUPFAM" id="SSF56712">
    <property type="entry name" value="Prokaryotic type I DNA topoisomerase"/>
    <property type="match status" value="1"/>
</dbReference>
<dbReference type="Proteomes" id="UP000179136">
    <property type="component" value="Unassembled WGS sequence"/>
</dbReference>
<dbReference type="GO" id="GO:0005694">
    <property type="term" value="C:chromosome"/>
    <property type="evidence" value="ECO:0007669"/>
    <property type="project" value="InterPro"/>
</dbReference>
<proteinExistence type="inferred from homology"/>
<keyword evidence="6" id="KW-0460">Magnesium</keyword>
<feature type="domain" description="Toprim" evidence="11">
    <location>
        <begin position="3"/>
        <end position="115"/>
    </location>
</feature>
<dbReference type="CDD" id="cd00186">
    <property type="entry name" value="TOP1Ac"/>
    <property type="match status" value="1"/>
</dbReference>
<feature type="site" description="Interaction with DNA" evidence="10">
    <location>
        <position position="145"/>
    </location>
</feature>
<sequence>MSKNLVIVESPTKAKTITKFLDKNYKIMSSYGHLRDLPERDLGVNIKKNFEPKYVVAADKKQLVNDLKKAAAKSAMVYFATDEDREGEAISWHLLTLLTDNKTKLQYKRIVFHEITKNAILAALKNPRDLNQNLVNAQQARRILDRLVGYKLSPFLWKKVAKGLSAGRVQSVAVRLIVEREREIKKFKSEEYWALKAIFNSQGQEFKSTLYKIDDKKLDKLAIKTKKEIEQIINQLNGAEYRVAAITKKQTLKNPYAPFTTSSLQQEAHNKLGFSAKQTMYIAQALYEGVKIGQEQTGLITYMRTDSLNLAESFIEAARHWIKNELGDKYLPLSGLKYKTKTKSAQEAHEAIRPTEVNRSPHKLRDYLDDKQFKLYDLIWSRALACQIKPAIIDNTSLDIQAKNYIFRATGSVIKFDGPLRVYGKNIKDNILPELKKDEPVDLIKLEPKQSFTEPLPRYNDASLVKKLEELGIGRPSTYAPIISTIQQRNYIKREQGKFVPQDISFVVTDLLTEHFPKIVDYQFTADMEDELDQIAQGKKEWVPLLKEFYDPFNNNLEKKYMEINKKDLINEKTDERCEKCGQSMVIKTSRYGKFLACTGFPNCRNTKQINEDGVKKESPYGGSPEGREPEMTDLKCEKCGAKMLIRQGKFGKFYACSAFPKCRNTKALDQDTGVVCPQCGHGKIVAKKTKSRKTFYACDQYPNCKFALWSRPTGEKCEKCGSLMVNAGKGEAKCSNKECK</sequence>
<keyword evidence="3" id="KW-0479">Metal-binding</keyword>
<evidence type="ECO:0000256" key="1">
    <source>
        <dbReference type="ARBA" id="ARBA00000213"/>
    </source>
</evidence>
<keyword evidence="8 10" id="KW-0238">DNA-binding</keyword>
<dbReference type="Gene3D" id="2.70.20.10">
    <property type="entry name" value="Topoisomerase I, domain 3"/>
    <property type="match status" value="1"/>
</dbReference>
<evidence type="ECO:0000313" key="14">
    <source>
        <dbReference type="Proteomes" id="UP000179136"/>
    </source>
</evidence>
<dbReference type="Gene3D" id="1.10.460.10">
    <property type="entry name" value="Topoisomerase I, domain 2"/>
    <property type="match status" value="1"/>
</dbReference>
<dbReference type="PROSITE" id="PS52039">
    <property type="entry name" value="TOPO_IA_2"/>
    <property type="match status" value="1"/>
</dbReference>
<evidence type="ECO:0000313" key="13">
    <source>
        <dbReference type="EMBL" id="OGG87498.1"/>
    </source>
</evidence>
<comment type="caution">
    <text evidence="13">The sequence shown here is derived from an EMBL/GenBank/DDBJ whole genome shotgun (WGS) entry which is preliminary data.</text>
</comment>
<evidence type="ECO:0000256" key="7">
    <source>
        <dbReference type="ARBA" id="ARBA00023029"/>
    </source>
</evidence>
<dbReference type="SMART" id="SM00493">
    <property type="entry name" value="TOPRIM"/>
    <property type="match status" value="1"/>
</dbReference>
<evidence type="ECO:0000259" key="11">
    <source>
        <dbReference type="PROSITE" id="PS50880"/>
    </source>
</evidence>
<dbReference type="PROSITE" id="PS50880">
    <property type="entry name" value="TOPRIM"/>
    <property type="match status" value="1"/>
</dbReference>
<dbReference type="InterPro" id="IPR023406">
    <property type="entry name" value="Topo_IA_AS"/>
</dbReference>
<dbReference type="InterPro" id="IPR013824">
    <property type="entry name" value="Topo_IA_cen_sub1"/>
</dbReference>
<keyword evidence="5" id="KW-0862">Zinc</keyword>
<keyword evidence="4" id="KW-0863">Zinc-finger</keyword>
<feature type="domain" description="Topo IA-type catalytic" evidence="12">
    <location>
        <begin position="131"/>
        <end position="557"/>
    </location>
</feature>
<dbReference type="InterPro" id="IPR034149">
    <property type="entry name" value="TOPRIM_TopoI"/>
</dbReference>
<dbReference type="InterPro" id="IPR013826">
    <property type="entry name" value="Topo_IA_cen_sub3"/>
</dbReference>
<dbReference type="Pfam" id="PF01396">
    <property type="entry name" value="Zn_ribbon_Top1"/>
    <property type="match status" value="4"/>
</dbReference>
<feature type="site" description="Interaction with DNA" evidence="10">
    <location>
        <position position="157"/>
    </location>
</feature>
<dbReference type="InterPro" id="IPR013498">
    <property type="entry name" value="Topo_IA_Znf"/>
</dbReference>
<comment type="subunit">
    <text evidence="10">Monomer.</text>
</comment>
<dbReference type="InterPro" id="IPR013825">
    <property type="entry name" value="Topo_IA_cen_sub2"/>
</dbReference>
<evidence type="ECO:0000256" key="3">
    <source>
        <dbReference type="ARBA" id="ARBA00022723"/>
    </source>
</evidence>
<dbReference type="GO" id="GO:0008270">
    <property type="term" value="F:zinc ion binding"/>
    <property type="evidence" value="ECO:0007669"/>
    <property type="project" value="UniProtKB-KW"/>
</dbReference>